<protein>
    <submittedName>
        <fullName evidence="4">FAD synthase</fullName>
    </submittedName>
</protein>
<evidence type="ECO:0000256" key="2">
    <source>
        <dbReference type="ARBA" id="ARBA00022695"/>
    </source>
</evidence>
<name>A0A0G1MX06_9BACT</name>
<dbReference type="PANTHER" id="PTHR43793:SF1">
    <property type="entry name" value="FAD SYNTHASE"/>
    <property type="match status" value="1"/>
</dbReference>
<organism evidence="4 5">
    <name type="scientific">Candidatus Magasanikbacteria bacterium GW2011_GWC2_45_8</name>
    <dbReference type="NCBI Taxonomy" id="1619050"/>
    <lineage>
        <taxon>Bacteria</taxon>
        <taxon>Candidatus Magasanikiibacteriota</taxon>
    </lineage>
</organism>
<feature type="domain" description="Cytidyltransferase-like" evidence="3">
    <location>
        <begin position="36"/>
        <end position="159"/>
    </location>
</feature>
<evidence type="ECO:0000313" key="4">
    <source>
        <dbReference type="EMBL" id="KKU12769.1"/>
    </source>
</evidence>
<evidence type="ECO:0000256" key="1">
    <source>
        <dbReference type="ARBA" id="ARBA00022679"/>
    </source>
</evidence>
<comment type="caution">
    <text evidence="4">The sequence shown here is derived from an EMBL/GenBank/DDBJ whole genome shotgun (WGS) entry which is preliminary data.</text>
</comment>
<evidence type="ECO:0000313" key="5">
    <source>
        <dbReference type="Proteomes" id="UP000034911"/>
    </source>
</evidence>
<dbReference type="InterPro" id="IPR014729">
    <property type="entry name" value="Rossmann-like_a/b/a_fold"/>
</dbReference>
<dbReference type="Pfam" id="PF01467">
    <property type="entry name" value="CTP_transf_like"/>
    <property type="match status" value="1"/>
</dbReference>
<keyword evidence="1" id="KW-0808">Transferase</keyword>
<dbReference type="STRING" id="1619050.UX20_C0042G0001"/>
<dbReference type="Proteomes" id="UP000034911">
    <property type="component" value="Unassembled WGS sequence"/>
</dbReference>
<dbReference type="GO" id="GO:0016779">
    <property type="term" value="F:nucleotidyltransferase activity"/>
    <property type="evidence" value="ECO:0007669"/>
    <property type="project" value="UniProtKB-KW"/>
</dbReference>
<accession>A0A0G1MX06</accession>
<feature type="non-terminal residue" evidence="4">
    <location>
        <position position="1"/>
    </location>
</feature>
<dbReference type="EMBL" id="LCLH01000042">
    <property type="protein sequence ID" value="KKU12769.1"/>
    <property type="molecule type" value="Genomic_DNA"/>
</dbReference>
<sequence length="180" mass="21153">PRAPNSKSRPNKNHLRKKLRAYARWGKRRKKKKVLLFGTFDVLHPGHEALFKQARRYGAKLTVILARDHTIKKIKKHEPVYGERARKRALEKSGLVDHVVLGSLQDKYRTIKKIKPDVICLGYDQTNFVGALGERIKSFKLKTRIVRLKPFKPNLYKSTILTRYVRHQIHTRERRGNKTQ</sequence>
<evidence type="ECO:0000259" key="3">
    <source>
        <dbReference type="Pfam" id="PF01467"/>
    </source>
</evidence>
<dbReference type="AlphaFoldDB" id="A0A0G1MX06"/>
<dbReference type="NCBIfam" id="TIGR00125">
    <property type="entry name" value="cyt_tran_rel"/>
    <property type="match status" value="1"/>
</dbReference>
<reference evidence="4 5" key="1">
    <citation type="journal article" date="2015" name="Nature">
        <title>rRNA introns, odd ribosomes, and small enigmatic genomes across a large radiation of phyla.</title>
        <authorList>
            <person name="Brown C.T."/>
            <person name="Hug L.A."/>
            <person name="Thomas B.C."/>
            <person name="Sharon I."/>
            <person name="Castelle C.J."/>
            <person name="Singh A."/>
            <person name="Wilkins M.J."/>
            <person name="Williams K.H."/>
            <person name="Banfield J.F."/>
        </authorList>
    </citation>
    <scope>NUCLEOTIDE SEQUENCE [LARGE SCALE GENOMIC DNA]</scope>
</reference>
<keyword evidence="2" id="KW-0548">Nucleotidyltransferase</keyword>
<dbReference type="InterPro" id="IPR050385">
    <property type="entry name" value="Archaeal_FAD_synthase"/>
</dbReference>
<dbReference type="PANTHER" id="PTHR43793">
    <property type="entry name" value="FAD SYNTHASE"/>
    <property type="match status" value="1"/>
</dbReference>
<dbReference type="SUPFAM" id="SSF52374">
    <property type="entry name" value="Nucleotidylyl transferase"/>
    <property type="match status" value="1"/>
</dbReference>
<gene>
    <name evidence="4" type="ORF">UX20_C0042G0001</name>
</gene>
<proteinExistence type="predicted"/>
<dbReference type="InterPro" id="IPR004821">
    <property type="entry name" value="Cyt_trans-like"/>
</dbReference>
<dbReference type="Gene3D" id="3.40.50.620">
    <property type="entry name" value="HUPs"/>
    <property type="match status" value="1"/>
</dbReference>